<dbReference type="EMBL" id="QXQA01000014">
    <property type="protein sequence ID" value="RIX50578.1"/>
    <property type="molecule type" value="Genomic_DNA"/>
</dbReference>
<dbReference type="Proteomes" id="UP000266482">
    <property type="component" value="Unassembled WGS sequence"/>
</dbReference>
<organism evidence="1 2">
    <name type="scientific">Paenibacillus nanensis</name>
    <dbReference type="NCBI Taxonomy" id="393251"/>
    <lineage>
        <taxon>Bacteria</taxon>
        <taxon>Bacillati</taxon>
        <taxon>Bacillota</taxon>
        <taxon>Bacilli</taxon>
        <taxon>Bacillales</taxon>
        <taxon>Paenibacillaceae</taxon>
        <taxon>Paenibacillus</taxon>
    </lineage>
</organism>
<dbReference type="AlphaFoldDB" id="A0A3A1UQ10"/>
<evidence type="ECO:0000313" key="2">
    <source>
        <dbReference type="Proteomes" id="UP000266482"/>
    </source>
</evidence>
<accession>A0A3A1UQ10</accession>
<protein>
    <recommendedName>
        <fullName evidence="3">YdeI/OmpD-associated family protein</fullName>
    </recommendedName>
</protein>
<proteinExistence type="predicted"/>
<comment type="caution">
    <text evidence="1">The sequence shown here is derived from an EMBL/GenBank/DDBJ whole genome shotgun (WGS) entry which is preliminary data.</text>
</comment>
<evidence type="ECO:0000313" key="1">
    <source>
        <dbReference type="EMBL" id="RIX50578.1"/>
    </source>
</evidence>
<dbReference type="OrthoDB" id="9800461at2"/>
<dbReference type="RefSeq" id="WP_119601854.1">
    <property type="nucleotide sequence ID" value="NZ_QXQA01000014.1"/>
</dbReference>
<name>A0A3A1UQ10_9BACL</name>
<sequence>MNEDLTRKLRLAPEMKAVVMNRPSDYEVLEELGLPAEAGVSAESTLAEGEYDFVLLFVTSLAELKQFAPAAIKAAAHDALLWITYPKGTSKIKTDVNRDTGWAVMIELGVEGIAMVSMNDTWSAMRYRPAGVAKTKRARKGDGNPILSIPTSKADVPLPDMPPDLKAALSGSPAAADFYGTLTDSMKRDYLSWILGAKKEETRAKRVAAAVEKLENGLKRPTDK</sequence>
<keyword evidence="2" id="KW-1185">Reference proteome</keyword>
<dbReference type="Pfam" id="PF13376">
    <property type="entry name" value="OmdA"/>
    <property type="match status" value="1"/>
</dbReference>
<gene>
    <name evidence="1" type="ORF">D3P08_20100</name>
</gene>
<reference evidence="1 2" key="1">
    <citation type="submission" date="2018-09" db="EMBL/GenBank/DDBJ databases">
        <title>Paenibacillus aracenensis nov. sp. isolated from a cave in southern Spain.</title>
        <authorList>
            <person name="Jurado V."/>
            <person name="Gutierrez-Patricio S."/>
            <person name="Gonzalez-Pimentel J.L."/>
            <person name="Miller A.Z."/>
            <person name="Laiz L."/>
            <person name="Saiz-Jimenez C."/>
        </authorList>
    </citation>
    <scope>NUCLEOTIDE SEQUENCE [LARGE SCALE GENOMIC DNA]</scope>
    <source>
        <strain evidence="1 2">DSM 22867</strain>
    </source>
</reference>
<evidence type="ECO:0008006" key="3">
    <source>
        <dbReference type="Google" id="ProtNLM"/>
    </source>
</evidence>